<dbReference type="Proteomes" id="UP000182798">
    <property type="component" value="Unassembled WGS sequence"/>
</dbReference>
<dbReference type="Pfam" id="PF01257">
    <property type="entry name" value="2Fe-2S_thioredx"/>
    <property type="match status" value="1"/>
</dbReference>
<protein>
    <submittedName>
        <fullName evidence="1">Ferredoxin</fullName>
    </submittedName>
</protein>
<dbReference type="InterPro" id="IPR036249">
    <property type="entry name" value="Thioredoxin-like_sf"/>
</dbReference>
<proteinExistence type="predicted"/>
<dbReference type="AlphaFoldDB" id="A0A1J5TVJ0"/>
<dbReference type="Gene3D" id="3.40.30.10">
    <property type="entry name" value="Glutaredoxin"/>
    <property type="match status" value="1"/>
</dbReference>
<dbReference type="OrthoDB" id="9800597at2"/>
<evidence type="ECO:0000313" key="2">
    <source>
        <dbReference type="Proteomes" id="UP000182798"/>
    </source>
</evidence>
<evidence type="ECO:0000313" key="1">
    <source>
        <dbReference type="EMBL" id="OIR24843.1"/>
    </source>
</evidence>
<name>A0A1J5TVJ0_9GAMM</name>
<sequence length="106" mass="12294">MMSYYTRHIFFCNNIRQDAKTCCSQFGAQQMYRYAKDKCRDQGKLGKGKIGVSVSRCLGRCELGPVAVVYPDNIWYQYIDEEDIDEIITEHLINGKPVKRLQTNFA</sequence>
<reference evidence="2" key="1">
    <citation type="submission" date="2016-09" db="EMBL/GenBank/DDBJ databases">
        <title>Genome Sequence of Bathymodiolus thermophilus sulfur-oxidizing gill endosymbiont.</title>
        <authorList>
            <person name="Ponnudurai R."/>
            <person name="Kleiner M."/>
            <person name="Sayavedra L."/>
            <person name="Thuermer A."/>
            <person name="Felbeck H."/>
            <person name="Schlueter R."/>
            <person name="Schweder T."/>
            <person name="Markert S."/>
        </authorList>
    </citation>
    <scope>NUCLEOTIDE SEQUENCE [LARGE SCALE GENOMIC DNA]</scope>
    <source>
        <strain evidence="2">BAT/CrabSpa'14</strain>
    </source>
</reference>
<comment type="caution">
    <text evidence="1">The sequence shown here is derived from an EMBL/GenBank/DDBJ whole genome shotgun (WGS) entry which is preliminary data.</text>
</comment>
<dbReference type="EMBL" id="MIQH01000508">
    <property type="protein sequence ID" value="OIR24843.1"/>
    <property type="molecule type" value="Genomic_DNA"/>
</dbReference>
<dbReference type="CDD" id="cd02980">
    <property type="entry name" value="TRX_Fd_family"/>
    <property type="match status" value="1"/>
</dbReference>
<organism evidence="1 2">
    <name type="scientific">Bathymodiolus thermophilus thioautotrophic gill symbiont</name>
    <dbReference type="NCBI Taxonomy" id="2360"/>
    <lineage>
        <taxon>Bacteria</taxon>
        <taxon>Pseudomonadati</taxon>
        <taxon>Pseudomonadota</taxon>
        <taxon>Gammaproteobacteria</taxon>
        <taxon>sulfur-oxidizing symbionts</taxon>
    </lineage>
</organism>
<gene>
    <name evidence="1" type="ORF">BGC33_14980</name>
</gene>
<accession>A0A1J5TVJ0</accession>
<dbReference type="SUPFAM" id="SSF52833">
    <property type="entry name" value="Thioredoxin-like"/>
    <property type="match status" value="1"/>
</dbReference>